<gene>
    <name evidence="1" type="ORF">MFMK1_000789</name>
</gene>
<organism evidence="1 2">
    <name type="scientific">Metallumcola ferriviriculae</name>
    <dbReference type="NCBI Taxonomy" id="3039180"/>
    <lineage>
        <taxon>Bacteria</taxon>
        <taxon>Bacillati</taxon>
        <taxon>Bacillota</taxon>
        <taxon>Clostridia</taxon>
        <taxon>Neomoorellales</taxon>
        <taxon>Desulfitibacteraceae</taxon>
        <taxon>Metallumcola</taxon>
    </lineage>
</organism>
<dbReference type="AlphaFoldDB" id="A0AAU0UP78"/>
<name>A0AAU0UP78_9FIRM</name>
<dbReference type="KEGG" id="dbc:MFMK1_000789"/>
<dbReference type="EMBL" id="CP121694">
    <property type="protein sequence ID" value="WRO20998.1"/>
    <property type="molecule type" value="Genomic_DNA"/>
</dbReference>
<dbReference type="Proteomes" id="UP001329915">
    <property type="component" value="Chromosome"/>
</dbReference>
<dbReference type="RefSeq" id="WP_366923872.1">
    <property type="nucleotide sequence ID" value="NZ_CP121694.1"/>
</dbReference>
<dbReference type="Gene3D" id="6.10.140.1630">
    <property type="match status" value="1"/>
</dbReference>
<reference evidence="1 2" key="1">
    <citation type="submission" date="2023-04" db="EMBL/GenBank/DDBJ databases">
        <authorList>
            <person name="Hsu D."/>
        </authorList>
    </citation>
    <scope>NUCLEOTIDE SEQUENCE [LARGE SCALE GENOMIC DNA]</scope>
    <source>
        <strain evidence="1 2">MK1</strain>
    </source>
</reference>
<keyword evidence="2" id="KW-1185">Reference proteome</keyword>
<evidence type="ECO:0000313" key="1">
    <source>
        <dbReference type="EMBL" id="WRO20998.1"/>
    </source>
</evidence>
<protein>
    <submittedName>
        <fullName evidence="1">Head fiber protein</fullName>
    </submittedName>
</protein>
<sequence length="73" mass="7395">MSNVKNYTEQGGEKTVIGGTLEVATGGKLAFNGIELKPAALQADSVAATVADLVTDFNALLAKLKAAGLMASE</sequence>
<proteinExistence type="predicted"/>
<evidence type="ECO:0000313" key="2">
    <source>
        <dbReference type="Proteomes" id="UP001329915"/>
    </source>
</evidence>
<accession>A0AAU0UP78</accession>